<evidence type="ECO:0000256" key="13">
    <source>
        <dbReference type="SAM" id="Coils"/>
    </source>
</evidence>
<evidence type="ECO:0000256" key="7">
    <source>
        <dbReference type="ARBA" id="ARBA00022989"/>
    </source>
</evidence>
<comment type="subcellular location">
    <subcellularLocation>
        <location evidence="1">Cell membrane</location>
        <topology evidence="1">Multi-pass membrane protein</topology>
    </subcellularLocation>
</comment>
<keyword evidence="4" id="KW-1003">Cell membrane</keyword>
<proteinExistence type="predicted"/>
<keyword evidence="6" id="KW-0851">Voltage-gated channel</keyword>
<name>A0A6A5ZH10_9PLEO</name>
<dbReference type="PANTHER" id="PTHR46480">
    <property type="entry name" value="F20B24.22"/>
    <property type="match status" value="1"/>
</dbReference>
<feature type="domain" description="Ion transport" evidence="16">
    <location>
        <begin position="38"/>
        <end position="152"/>
    </location>
</feature>
<feature type="region of interest" description="Disordered" evidence="14">
    <location>
        <begin position="196"/>
        <end position="216"/>
    </location>
</feature>
<evidence type="ECO:0000256" key="3">
    <source>
        <dbReference type="ARBA" id="ARBA00022448"/>
    </source>
</evidence>
<evidence type="ECO:0000313" key="18">
    <source>
        <dbReference type="Proteomes" id="UP000799770"/>
    </source>
</evidence>
<keyword evidence="5 15" id="KW-0812">Transmembrane</keyword>
<dbReference type="OrthoDB" id="427456at2759"/>
<evidence type="ECO:0000259" key="16">
    <source>
        <dbReference type="Pfam" id="PF00520"/>
    </source>
</evidence>
<dbReference type="GO" id="GO:0034702">
    <property type="term" value="C:monoatomic ion channel complex"/>
    <property type="evidence" value="ECO:0007669"/>
    <property type="project" value="UniProtKB-KW"/>
</dbReference>
<keyword evidence="8 13" id="KW-0175">Coiled coil</keyword>
<evidence type="ECO:0000256" key="11">
    <source>
        <dbReference type="ARBA" id="ARBA00023303"/>
    </source>
</evidence>
<evidence type="ECO:0000256" key="10">
    <source>
        <dbReference type="ARBA" id="ARBA00023136"/>
    </source>
</evidence>
<keyword evidence="11" id="KW-0407">Ion channel</keyword>
<evidence type="ECO:0000256" key="14">
    <source>
        <dbReference type="SAM" id="MobiDB-lite"/>
    </source>
</evidence>
<evidence type="ECO:0000256" key="8">
    <source>
        <dbReference type="ARBA" id="ARBA00023054"/>
    </source>
</evidence>
<dbReference type="InterPro" id="IPR005821">
    <property type="entry name" value="Ion_trans_dom"/>
</dbReference>
<reference evidence="17" key="1">
    <citation type="journal article" date="2020" name="Stud. Mycol.">
        <title>101 Dothideomycetes genomes: a test case for predicting lifestyles and emergence of pathogens.</title>
        <authorList>
            <person name="Haridas S."/>
            <person name="Albert R."/>
            <person name="Binder M."/>
            <person name="Bloem J."/>
            <person name="Labutti K."/>
            <person name="Salamov A."/>
            <person name="Andreopoulos B."/>
            <person name="Baker S."/>
            <person name="Barry K."/>
            <person name="Bills G."/>
            <person name="Bluhm B."/>
            <person name="Cannon C."/>
            <person name="Castanera R."/>
            <person name="Culley D."/>
            <person name="Daum C."/>
            <person name="Ezra D."/>
            <person name="Gonzalez J."/>
            <person name="Henrissat B."/>
            <person name="Kuo A."/>
            <person name="Liang C."/>
            <person name="Lipzen A."/>
            <person name="Lutzoni F."/>
            <person name="Magnuson J."/>
            <person name="Mondo S."/>
            <person name="Nolan M."/>
            <person name="Ohm R."/>
            <person name="Pangilinan J."/>
            <person name="Park H.-J."/>
            <person name="Ramirez L."/>
            <person name="Alfaro M."/>
            <person name="Sun H."/>
            <person name="Tritt A."/>
            <person name="Yoshinaga Y."/>
            <person name="Zwiers L.-H."/>
            <person name="Turgeon B."/>
            <person name="Goodwin S."/>
            <person name="Spatafora J."/>
            <person name="Crous P."/>
            <person name="Grigoriev I."/>
        </authorList>
    </citation>
    <scope>NUCLEOTIDE SEQUENCE</scope>
    <source>
        <strain evidence="17">CBS 627.86</strain>
    </source>
</reference>
<dbReference type="Pfam" id="PF00520">
    <property type="entry name" value="Ion_trans"/>
    <property type="match status" value="1"/>
</dbReference>
<sequence length="216" mass="24207">MSSSPLLRPSRIESDDVVEANSYSDTTRKQLYRFFNSKTFHYSILVLVSLDVACLFADIIINLLTCQNHTPASSKALEALAYVSLAFSCIFVIELLASVWAFGREYFHSKFHIFDATIILASFIFELALQGVTEEVASLIVILRLLRVVKIVDELSVGAEEQMKDLEERLATSEKANEELMDEVKRLRRRFRVNDGLPSRKKGDVVYSGAGASSDG</sequence>
<dbReference type="GO" id="GO:0005886">
    <property type="term" value="C:plasma membrane"/>
    <property type="evidence" value="ECO:0007669"/>
    <property type="project" value="UniProtKB-SubCell"/>
</dbReference>
<keyword evidence="7 15" id="KW-1133">Transmembrane helix</keyword>
<dbReference type="Proteomes" id="UP000799770">
    <property type="component" value="Unassembled WGS sequence"/>
</dbReference>
<dbReference type="InterPro" id="IPR027359">
    <property type="entry name" value="Volt_channel_dom_sf"/>
</dbReference>
<dbReference type="Gene3D" id="1.20.120.350">
    <property type="entry name" value="Voltage-gated potassium channels. Chain C"/>
    <property type="match status" value="1"/>
</dbReference>
<dbReference type="SUPFAM" id="SSF81324">
    <property type="entry name" value="Voltage-gated potassium channels"/>
    <property type="match status" value="1"/>
</dbReference>
<evidence type="ECO:0000256" key="15">
    <source>
        <dbReference type="SAM" id="Phobius"/>
    </source>
</evidence>
<feature type="transmembrane region" description="Helical" evidence="15">
    <location>
        <begin position="39"/>
        <end position="61"/>
    </location>
</feature>
<evidence type="ECO:0000256" key="12">
    <source>
        <dbReference type="ARBA" id="ARBA00031989"/>
    </source>
</evidence>
<evidence type="ECO:0000256" key="4">
    <source>
        <dbReference type="ARBA" id="ARBA00022475"/>
    </source>
</evidence>
<evidence type="ECO:0000256" key="2">
    <source>
        <dbReference type="ARBA" id="ARBA00015897"/>
    </source>
</evidence>
<dbReference type="InterPro" id="IPR031846">
    <property type="entry name" value="Hvcn1"/>
</dbReference>
<organism evidence="17 18">
    <name type="scientific">Lophiotrema nucula</name>
    <dbReference type="NCBI Taxonomy" id="690887"/>
    <lineage>
        <taxon>Eukaryota</taxon>
        <taxon>Fungi</taxon>
        <taxon>Dikarya</taxon>
        <taxon>Ascomycota</taxon>
        <taxon>Pezizomycotina</taxon>
        <taxon>Dothideomycetes</taxon>
        <taxon>Pleosporomycetidae</taxon>
        <taxon>Pleosporales</taxon>
        <taxon>Lophiotremataceae</taxon>
        <taxon>Lophiotrema</taxon>
    </lineage>
</organism>
<dbReference type="AlphaFoldDB" id="A0A6A5ZH10"/>
<accession>A0A6A5ZH10</accession>
<evidence type="ECO:0000256" key="1">
    <source>
        <dbReference type="ARBA" id="ARBA00004651"/>
    </source>
</evidence>
<protein>
    <recommendedName>
        <fullName evidence="2">Voltage-gated hydrogen channel 1</fullName>
    </recommendedName>
    <alternativeName>
        <fullName evidence="12">Hydrogen voltage-gated channel 1</fullName>
    </alternativeName>
</protein>
<keyword evidence="10 15" id="KW-0472">Membrane</keyword>
<feature type="coiled-coil region" evidence="13">
    <location>
        <begin position="149"/>
        <end position="190"/>
    </location>
</feature>
<dbReference type="EMBL" id="ML977318">
    <property type="protein sequence ID" value="KAF2117661.1"/>
    <property type="molecule type" value="Genomic_DNA"/>
</dbReference>
<dbReference type="PANTHER" id="PTHR46480:SF1">
    <property type="entry name" value="VOLTAGE-GATED HYDROGEN CHANNEL 1"/>
    <property type="match status" value="1"/>
</dbReference>
<keyword evidence="18" id="KW-1185">Reference proteome</keyword>
<dbReference type="GO" id="GO:0030171">
    <property type="term" value="F:voltage-gated proton channel activity"/>
    <property type="evidence" value="ECO:0007669"/>
    <property type="project" value="InterPro"/>
</dbReference>
<evidence type="ECO:0000313" key="17">
    <source>
        <dbReference type="EMBL" id="KAF2117661.1"/>
    </source>
</evidence>
<gene>
    <name evidence="17" type="ORF">BDV96DRAFT_570641</name>
</gene>
<evidence type="ECO:0000256" key="6">
    <source>
        <dbReference type="ARBA" id="ARBA00022882"/>
    </source>
</evidence>
<keyword evidence="3" id="KW-0813">Transport</keyword>
<feature type="transmembrane region" description="Helical" evidence="15">
    <location>
        <begin position="81"/>
        <end position="102"/>
    </location>
</feature>
<keyword evidence="9" id="KW-0406">Ion transport</keyword>
<evidence type="ECO:0000256" key="9">
    <source>
        <dbReference type="ARBA" id="ARBA00023065"/>
    </source>
</evidence>
<evidence type="ECO:0000256" key="5">
    <source>
        <dbReference type="ARBA" id="ARBA00022692"/>
    </source>
</evidence>